<evidence type="ECO:0000256" key="3">
    <source>
        <dbReference type="ARBA" id="ARBA00023157"/>
    </source>
</evidence>
<dbReference type="GO" id="GO:0005911">
    <property type="term" value="C:cell-cell junction"/>
    <property type="evidence" value="ECO:0007669"/>
    <property type="project" value="TreeGrafter"/>
</dbReference>
<dbReference type="GeneID" id="111112898"/>
<accession>A0A8B8BT53</accession>
<dbReference type="RefSeq" id="XP_022306475.1">
    <property type="nucleotide sequence ID" value="XM_022450767.1"/>
</dbReference>
<keyword evidence="4" id="KW-0325">Glycoprotein</keyword>
<reference evidence="9 10" key="1">
    <citation type="submission" date="2025-04" db="UniProtKB">
        <authorList>
            <consortium name="RefSeq"/>
        </authorList>
    </citation>
    <scope>IDENTIFICATION</scope>
    <source>
        <tissue evidence="9 10">Whole sample</tissue>
    </source>
</reference>
<dbReference type="GO" id="GO:0050839">
    <property type="term" value="F:cell adhesion molecule binding"/>
    <property type="evidence" value="ECO:0007669"/>
    <property type="project" value="TreeGrafter"/>
</dbReference>
<evidence type="ECO:0000256" key="5">
    <source>
        <dbReference type="ARBA" id="ARBA00023319"/>
    </source>
</evidence>
<evidence type="ECO:0000256" key="4">
    <source>
        <dbReference type="ARBA" id="ARBA00023180"/>
    </source>
</evidence>
<protein>
    <submittedName>
        <fullName evidence="9 10">Uncharacterized protein LOC111112898 isoform X1</fullName>
    </submittedName>
</protein>
<dbReference type="PROSITE" id="PS50835">
    <property type="entry name" value="IG_LIKE"/>
    <property type="match status" value="2"/>
</dbReference>
<keyword evidence="2" id="KW-0472">Membrane</keyword>
<dbReference type="SUPFAM" id="SSF48726">
    <property type="entry name" value="Immunoglobulin"/>
    <property type="match status" value="2"/>
</dbReference>
<dbReference type="GO" id="GO:0098609">
    <property type="term" value="P:cell-cell adhesion"/>
    <property type="evidence" value="ECO:0007669"/>
    <property type="project" value="TreeGrafter"/>
</dbReference>
<dbReference type="InterPro" id="IPR051275">
    <property type="entry name" value="Cell_adhesion_signaling"/>
</dbReference>
<sequence>MERVICTCFVICGLLSTVKGGPLYISTKFMNGDVLFLWNGDIAQKYDIEITRDKTSSDWNRQTGTQYTVEDALLYDSISINVRLPGDSTNNEMTFSVSKVEKNVGDSVNISWTVPFFPKAGEYTIYHKGKVNRSIIKVITSGSTFDQTKYEYHSRPFNSTNIAFRITNITRDDAGYYNGGHTPHVLWSGGGVVLIVHDNPSKPNIQGNLNIMVGGFKNLTCSSSSITAPDYYARLYSLSSLSYTWYVNNTKLIGETTETLRLNVTKNHKYNRYSCTARNKLDKLESEWSNPVQINPLYKPERLTIIPKPILNFKAMLAVIEGGTIGPFYCTADCNPPCNISWKYQDSSKMHNASTERGLYIGKGIDRNILSIQCVAIYTPDFKKTYVINLDVQYLDEPQLVYNENSPIYSYQEVQVQEKTSFHLFCHVNGNPDPTIRLRRGVDAKIIAETNSTKWLNHTIDSLQCSETDEYTCTGESAGLASKKKVFRIYVICDVRVNNKDKVEVIRGFNVGLQRTVIIKLPIIAYPQPVPSRITWVDPEGQMINGTNDLLLPTYELYSHLITSVVLLPEVDYYGEYSVQYNGTPLTKIQITKRESFLTASERKGTLKIDTTHHHESRTGLKAKGPKCQFQPNMAQIMRFLYINVFHSFRYK</sequence>
<evidence type="ECO:0000313" key="9">
    <source>
        <dbReference type="RefSeq" id="XP_022306475.1"/>
    </source>
</evidence>
<dbReference type="KEGG" id="cvn:111112898"/>
<evidence type="ECO:0000313" key="8">
    <source>
        <dbReference type="Proteomes" id="UP000694844"/>
    </source>
</evidence>
<keyword evidence="6" id="KW-0732">Signal</keyword>
<dbReference type="InterPro" id="IPR013783">
    <property type="entry name" value="Ig-like_fold"/>
</dbReference>
<feature type="domain" description="Ig-like" evidence="7">
    <location>
        <begin position="200"/>
        <end position="295"/>
    </location>
</feature>
<dbReference type="PANTHER" id="PTHR11640">
    <property type="entry name" value="NEPHRIN"/>
    <property type="match status" value="1"/>
</dbReference>
<evidence type="ECO:0000259" key="7">
    <source>
        <dbReference type="PROSITE" id="PS50835"/>
    </source>
</evidence>
<keyword evidence="5" id="KW-0393">Immunoglobulin domain</keyword>
<organism evidence="8 9">
    <name type="scientific">Crassostrea virginica</name>
    <name type="common">Eastern oyster</name>
    <dbReference type="NCBI Taxonomy" id="6565"/>
    <lineage>
        <taxon>Eukaryota</taxon>
        <taxon>Metazoa</taxon>
        <taxon>Spiralia</taxon>
        <taxon>Lophotrochozoa</taxon>
        <taxon>Mollusca</taxon>
        <taxon>Bivalvia</taxon>
        <taxon>Autobranchia</taxon>
        <taxon>Pteriomorphia</taxon>
        <taxon>Ostreida</taxon>
        <taxon>Ostreoidea</taxon>
        <taxon>Ostreidae</taxon>
        <taxon>Crassostrea</taxon>
    </lineage>
</organism>
<feature type="signal peptide" evidence="6">
    <location>
        <begin position="1"/>
        <end position="20"/>
    </location>
</feature>
<dbReference type="AlphaFoldDB" id="A0A8B8BT53"/>
<evidence type="ECO:0000256" key="6">
    <source>
        <dbReference type="SAM" id="SignalP"/>
    </source>
</evidence>
<dbReference type="InterPro" id="IPR036179">
    <property type="entry name" value="Ig-like_dom_sf"/>
</dbReference>
<feature type="chain" id="PRO_5044666083" evidence="6">
    <location>
        <begin position="21"/>
        <end position="652"/>
    </location>
</feature>
<dbReference type="InterPro" id="IPR003599">
    <property type="entry name" value="Ig_sub"/>
</dbReference>
<evidence type="ECO:0000313" key="10">
    <source>
        <dbReference type="RefSeq" id="XP_022306476.1"/>
    </source>
</evidence>
<dbReference type="SMART" id="SM00409">
    <property type="entry name" value="IG"/>
    <property type="match status" value="3"/>
</dbReference>
<keyword evidence="8" id="KW-1185">Reference proteome</keyword>
<evidence type="ECO:0000256" key="1">
    <source>
        <dbReference type="ARBA" id="ARBA00004479"/>
    </source>
</evidence>
<feature type="domain" description="Ig-like" evidence="7">
    <location>
        <begin position="398"/>
        <end position="487"/>
    </location>
</feature>
<dbReference type="RefSeq" id="XP_022306476.1">
    <property type="nucleotide sequence ID" value="XM_022450768.1"/>
</dbReference>
<dbReference type="Gene3D" id="2.60.40.10">
    <property type="entry name" value="Immunoglobulins"/>
    <property type="match status" value="2"/>
</dbReference>
<keyword evidence="3" id="KW-1015">Disulfide bond</keyword>
<evidence type="ECO:0000256" key="2">
    <source>
        <dbReference type="ARBA" id="ARBA00023136"/>
    </source>
</evidence>
<name>A0A8B8BT53_CRAVI</name>
<proteinExistence type="predicted"/>
<dbReference type="OrthoDB" id="6151955at2759"/>
<gene>
    <name evidence="9 10" type="primary">LOC111112898</name>
</gene>
<dbReference type="InterPro" id="IPR007110">
    <property type="entry name" value="Ig-like_dom"/>
</dbReference>
<dbReference type="Proteomes" id="UP000694844">
    <property type="component" value="Chromosome 9"/>
</dbReference>
<comment type="subcellular location">
    <subcellularLocation>
        <location evidence="1">Membrane</location>
        <topology evidence="1">Single-pass type I membrane protein</topology>
    </subcellularLocation>
</comment>
<dbReference type="PANTHER" id="PTHR11640:SF31">
    <property type="entry name" value="IRREGULAR CHIASM C-ROUGHEST PROTEIN-RELATED"/>
    <property type="match status" value="1"/>
</dbReference>
<dbReference type="GO" id="GO:0005886">
    <property type="term" value="C:plasma membrane"/>
    <property type="evidence" value="ECO:0007669"/>
    <property type="project" value="TreeGrafter"/>
</dbReference>